<dbReference type="Proteomes" id="UP000011666">
    <property type="component" value="Unassembled WGS sequence"/>
</dbReference>
<dbReference type="PANTHER" id="PTHR43394:SF1">
    <property type="entry name" value="ATP-BINDING CASSETTE SUB-FAMILY B MEMBER 10, MITOCHONDRIAL"/>
    <property type="match status" value="1"/>
</dbReference>
<feature type="transmembrane region" description="Helical" evidence="9">
    <location>
        <begin position="182"/>
        <end position="201"/>
    </location>
</feature>
<dbReference type="GO" id="GO:0005886">
    <property type="term" value="C:plasma membrane"/>
    <property type="evidence" value="ECO:0007669"/>
    <property type="project" value="UniProtKB-SubCell"/>
</dbReference>
<evidence type="ECO:0000256" key="8">
    <source>
        <dbReference type="ARBA" id="ARBA00023136"/>
    </source>
</evidence>
<evidence type="ECO:0000256" key="5">
    <source>
        <dbReference type="ARBA" id="ARBA00022741"/>
    </source>
</evidence>
<dbReference type="OrthoDB" id="4381633at2"/>
<dbReference type="InterPro" id="IPR017871">
    <property type="entry name" value="ABC_transporter-like_CS"/>
</dbReference>
<keyword evidence="13" id="KW-1185">Reference proteome</keyword>
<dbReference type="Pfam" id="PF00005">
    <property type="entry name" value="ABC_tran"/>
    <property type="match status" value="1"/>
</dbReference>
<evidence type="ECO:0000256" key="1">
    <source>
        <dbReference type="ARBA" id="ARBA00004651"/>
    </source>
</evidence>
<dbReference type="SUPFAM" id="SSF90123">
    <property type="entry name" value="ABC transporter transmembrane region"/>
    <property type="match status" value="1"/>
</dbReference>
<feature type="domain" description="ABC transporter" evidence="10">
    <location>
        <begin position="361"/>
        <end position="596"/>
    </location>
</feature>
<evidence type="ECO:0000256" key="4">
    <source>
        <dbReference type="ARBA" id="ARBA00022692"/>
    </source>
</evidence>
<feature type="domain" description="ABC transmembrane type-1" evidence="11">
    <location>
        <begin position="43"/>
        <end position="325"/>
    </location>
</feature>
<accession>M0QHQ1</accession>
<keyword evidence="6 12" id="KW-0067">ATP-binding</keyword>
<comment type="caution">
    <text evidence="12">The sequence shown here is derived from an EMBL/GenBank/DDBJ whole genome shotgun (WGS) entry which is preliminary data.</text>
</comment>
<dbReference type="SUPFAM" id="SSF52540">
    <property type="entry name" value="P-loop containing nucleoside triphosphate hydrolases"/>
    <property type="match status" value="1"/>
</dbReference>
<dbReference type="GO" id="GO:0016887">
    <property type="term" value="F:ATP hydrolysis activity"/>
    <property type="evidence" value="ECO:0007669"/>
    <property type="project" value="InterPro"/>
</dbReference>
<dbReference type="InterPro" id="IPR003439">
    <property type="entry name" value="ABC_transporter-like_ATP-bd"/>
</dbReference>
<dbReference type="PROSITE" id="PS00211">
    <property type="entry name" value="ABC_TRANSPORTER_1"/>
    <property type="match status" value="1"/>
</dbReference>
<dbReference type="GO" id="GO:0015421">
    <property type="term" value="F:ABC-type oligopeptide transporter activity"/>
    <property type="evidence" value="ECO:0007669"/>
    <property type="project" value="TreeGrafter"/>
</dbReference>
<keyword evidence="2" id="KW-0813">Transport</keyword>
<dbReference type="Pfam" id="PF00664">
    <property type="entry name" value="ABC_membrane"/>
    <property type="match status" value="1"/>
</dbReference>
<dbReference type="PROSITE" id="PS50893">
    <property type="entry name" value="ABC_TRANSPORTER_2"/>
    <property type="match status" value="1"/>
</dbReference>
<dbReference type="SMART" id="SM00382">
    <property type="entry name" value="AAA"/>
    <property type="match status" value="1"/>
</dbReference>
<dbReference type="Gene3D" id="1.20.1560.10">
    <property type="entry name" value="ABC transporter type 1, transmembrane domain"/>
    <property type="match status" value="1"/>
</dbReference>
<dbReference type="InterPro" id="IPR039421">
    <property type="entry name" value="Type_1_exporter"/>
</dbReference>
<keyword evidence="3" id="KW-1003">Cell membrane</keyword>
<comment type="subcellular location">
    <subcellularLocation>
        <location evidence="1">Cell membrane</location>
        <topology evidence="1">Multi-pass membrane protein</topology>
    </subcellularLocation>
</comment>
<dbReference type="GO" id="GO:0005524">
    <property type="term" value="F:ATP binding"/>
    <property type="evidence" value="ECO:0007669"/>
    <property type="project" value="UniProtKB-KW"/>
</dbReference>
<dbReference type="STRING" id="1223545.GS4_11_02330"/>
<dbReference type="eggNOG" id="COG1132">
    <property type="taxonomic scope" value="Bacteria"/>
</dbReference>
<evidence type="ECO:0000256" key="9">
    <source>
        <dbReference type="SAM" id="Phobius"/>
    </source>
</evidence>
<evidence type="ECO:0000313" key="13">
    <source>
        <dbReference type="Proteomes" id="UP000011666"/>
    </source>
</evidence>
<dbReference type="InterPro" id="IPR011527">
    <property type="entry name" value="ABC1_TM_dom"/>
</dbReference>
<dbReference type="Gene3D" id="3.40.50.300">
    <property type="entry name" value="P-loop containing nucleotide triphosphate hydrolases"/>
    <property type="match status" value="1"/>
</dbReference>
<protein>
    <submittedName>
        <fullName evidence="12">Putative ABC transporter permease/ATP-binding protein</fullName>
    </submittedName>
</protein>
<evidence type="ECO:0000259" key="11">
    <source>
        <dbReference type="PROSITE" id="PS50929"/>
    </source>
</evidence>
<dbReference type="PROSITE" id="PS50929">
    <property type="entry name" value="ABC_TM1F"/>
    <property type="match status" value="1"/>
</dbReference>
<evidence type="ECO:0000256" key="7">
    <source>
        <dbReference type="ARBA" id="ARBA00022989"/>
    </source>
</evidence>
<reference evidence="12 13" key="1">
    <citation type="submission" date="2013-01" db="EMBL/GenBank/DDBJ databases">
        <title>Whole genome shotgun sequence of Gordonia soli NBRC 108243.</title>
        <authorList>
            <person name="Isaki-Nakamura S."/>
            <person name="Hosoyama A."/>
            <person name="Tsuchikane K."/>
            <person name="Ando Y."/>
            <person name="Baba S."/>
            <person name="Ohji S."/>
            <person name="Hamada M."/>
            <person name="Tamura T."/>
            <person name="Yamazoe A."/>
            <person name="Yamazaki S."/>
            <person name="Fujita N."/>
        </authorList>
    </citation>
    <scope>NUCLEOTIDE SEQUENCE [LARGE SCALE GENOMIC DNA]</scope>
    <source>
        <strain evidence="12 13">NBRC 108243</strain>
    </source>
</reference>
<proteinExistence type="predicted"/>
<keyword evidence="5" id="KW-0547">Nucleotide-binding</keyword>
<sequence length="602" mass="62991">MSERRAPAASNVPTATTNSFGVDLRALGRLLRATITRHKWFAVAFALCQMAAVGTTLAQPTLNATIIDDGILRRDIDTIERLAVIMVAVAVGNLLVSLGATYLASHISSSTARDLRARVHGHIATFGDAETARFGVPSLLTRSTGDVINIQSFSFTFLTVVVTAPLMLVGAIILSLSQGWRLAPAIAAAGILLVVVVTLLVRRLLPISSRIQRCLDAVNETVREQITGTAIIRTFRQEGAEMARFDSVNTELAGLSLRAGRLQTAMMPLVTVIANLATVVVAGVGALFVDAGMLQVGQIVATIGYLLHILVAVSVLSILAAVLPRAVASAARVTEVLDTEVPPSTNPATAVSSISPAPPSITFDAVTFRHPGAAVSAIADVSLVCRRGTTTGIIGGTGSGKSTLLSTLVRLADPTSGSVLRDDVDLARIEPAMLRAQTAFVSQGTALISGTIADNLRIGREDATDDELWAALEVAAAADFVRARSDGLSAKVAQEGRNFSGGQRQRLALARAVVRAPALYVLDDPFSALDVDTERTIIARLAHAHPDATIVVAAQRVSSVRHAETIAVIDGGRITDIGDDATLLAQSAIYRELASAQAVLSA</sequence>
<keyword evidence="4 9" id="KW-0812">Transmembrane</keyword>
<organism evidence="12 13">
    <name type="scientific">Gordonia soli NBRC 108243</name>
    <dbReference type="NCBI Taxonomy" id="1223545"/>
    <lineage>
        <taxon>Bacteria</taxon>
        <taxon>Bacillati</taxon>
        <taxon>Actinomycetota</taxon>
        <taxon>Actinomycetes</taxon>
        <taxon>Mycobacteriales</taxon>
        <taxon>Gordoniaceae</taxon>
        <taxon>Gordonia</taxon>
    </lineage>
</organism>
<feature type="transmembrane region" description="Helical" evidence="9">
    <location>
        <begin position="82"/>
        <end position="104"/>
    </location>
</feature>
<evidence type="ECO:0000256" key="3">
    <source>
        <dbReference type="ARBA" id="ARBA00022475"/>
    </source>
</evidence>
<evidence type="ECO:0000313" key="12">
    <source>
        <dbReference type="EMBL" id="GAC67964.1"/>
    </source>
</evidence>
<evidence type="ECO:0000256" key="6">
    <source>
        <dbReference type="ARBA" id="ARBA00022840"/>
    </source>
</evidence>
<gene>
    <name evidence="12" type="ORF">GS4_11_02330</name>
</gene>
<keyword evidence="8 9" id="KW-0472">Membrane</keyword>
<dbReference type="AlphaFoldDB" id="M0QHQ1"/>
<dbReference type="InterPro" id="IPR027417">
    <property type="entry name" value="P-loop_NTPase"/>
</dbReference>
<feature type="transmembrane region" description="Helical" evidence="9">
    <location>
        <begin position="152"/>
        <end position="176"/>
    </location>
</feature>
<feature type="transmembrane region" description="Helical" evidence="9">
    <location>
        <begin position="265"/>
        <end position="287"/>
    </location>
</feature>
<name>M0QHQ1_9ACTN</name>
<dbReference type="RefSeq" id="WP_007619700.1">
    <property type="nucleotide sequence ID" value="NZ_BANX01000011.1"/>
</dbReference>
<dbReference type="PANTHER" id="PTHR43394">
    <property type="entry name" value="ATP-DEPENDENT PERMEASE MDL1, MITOCHONDRIAL"/>
    <property type="match status" value="1"/>
</dbReference>
<dbReference type="EMBL" id="BANX01000011">
    <property type="protein sequence ID" value="GAC67964.1"/>
    <property type="molecule type" value="Genomic_DNA"/>
</dbReference>
<feature type="transmembrane region" description="Helical" evidence="9">
    <location>
        <begin position="299"/>
        <end position="323"/>
    </location>
</feature>
<keyword evidence="7 9" id="KW-1133">Transmembrane helix</keyword>
<dbReference type="CDD" id="cd18548">
    <property type="entry name" value="ABC_6TM_Tm287_like"/>
    <property type="match status" value="1"/>
</dbReference>
<evidence type="ECO:0000259" key="10">
    <source>
        <dbReference type="PROSITE" id="PS50893"/>
    </source>
</evidence>
<dbReference type="InterPro" id="IPR036640">
    <property type="entry name" value="ABC1_TM_sf"/>
</dbReference>
<dbReference type="InterPro" id="IPR003593">
    <property type="entry name" value="AAA+_ATPase"/>
</dbReference>
<dbReference type="FunFam" id="3.40.50.300:FF:000854">
    <property type="entry name" value="Multidrug ABC transporter ATP-binding protein"/>
    <property type="match status" value="1"/>
</dbReference>
<evidence type="ECO:0000256" key="2">
    <source>
        <dbReference type="ARBA" id="ARBA00022448"/>
    </source>
</evidence>
<feature type="transmembrane region" description="Helical" evidence="9">
    <location>
        <begin position="40"/>
        <end position="62"/>
    </location>
</feature>